<keyword evidence="2" id="KW-1185">Reference proteome</keyword>
<sequence length="397" mass="45854">MADKGQYEDFHRIIGKECAKVHNYIFSMDKQISELRMYLESTESEEALEALKDGIEPMEMTQVELKKFILHEGLKELFATEDRVRDCLKEWQMKFGFSYDPSEPSCRKGKEIFQEASKLEEEGNAHKSGLSPQSARPELEVYANIEASEQKMEELIRECKEGFKKDSDSVKKSLVELLKKCKLLEHEEVRALVAIYLQAVKVGNRLCCLLIDFLFMMSRQKNLAAKIERLTSALRCFAEDKNSIFLVQLFNALEIVANEFKGMKIIEVTRPSLKRNVEAMENPESSSNRKCTPEELSEQYLEPILYQLLDQFVKVAADLESIVSHPSLPELQMPRKEALPMLKCGIVQCDKDLEWIMNCIRNIEAVSFSLLPRNDPNTREVRNTRRFHIQGGIERLL</sequence>
<dbReference type="Proteomes" id="UP000516437">
    <property type="component" value="Chromosome 8"/>
</dbReference>
<organism evidence="1 2">
    <name type="scientific">Morella rubra</name>
    <name type="common">Chinese bayberry</name>
    <dbReference type="NCBI Taxonomy" id="262757"/>
    <lineage>
        <taxon>Eukaryota</taxon>
        <taxon>Viridiplantae</taxon>
        <taxon>Streptophyta</taxon>
        <taxon>Embryophyta</taxon>
        <taxon>Tracheophyta</taxon>
        <taxon>Spermatophyta</taxon>
        <taxon>Magnoliopsida</taxon>
        <taxon>eudicotyledons</taxon>
        <taxon>Gunneridae</taxon>
        <taxon>Pentapetalae</taxon>
        <taxon>rosids</taxon>
        <taxon>fabids</taxon>
        <taxon>Fagales</taxon>
        <taxon>Myricaceae</taxon>
        <taxon>Morella</taxon>
    </lineage>
</organism>
<dbReference type="OrthoDB" id="1749942at2759"/>
<evidence type="ECO:0000313" key="1">
    <source>
        <dbReference type="EMBL" id="KAB1204088.1"/>
    </source>
</evidence>
<accession>A0A6A1UW73</accession>
<reference evidence="1 2" key="1">
    <citation type="journal article" date="2019" name="Plant Biotechnol. J.">
        <title>The red bayberry genome and genetic basis of sex determination.</title>
        <authorList>
            <person name="Jia H.M."/>
            <person name="Jia H.J."/>
            <person name="Cai Q.L."/>
            <person name="Wang Y."/>
            <person name="Zhao H.B."/>
            <person name="Yang W.F."/>
            <person name="Wang G.Y."/>
            <person name="Li Y.H."/>
            <person name="Zhan D.L."/>
            <person name="Shen Y.T."/>
            <person name="Niu Q.F."/>
            <person name="Chang L."/>
            <person name="Qiu J."/>
            <person name="Zhao L."/>
            <person name="Xie H.B."/>
            <person name="Fu W.Y."/>
            <person name="Jin J."/>
            <person name="Li X.W."/>
            <person name="Jiao Y."/>
            <person name="Zhou C.C."/>
            <person name="Tu T."/>
            <person name="Chai C.Y."/>
            <person name="Gao J.L."/>
            <person name="Fan L.J."/>
            <person name="van de Weg E."/>
            <person name="Wang J.Y."/>
            <person name="Gao Z.S."/>
        </authorList>
    </citation>
    <scope>NUCLEOTIDE SEQUENCE [LARGE SCALE GENOMIC DNA]</scope>
    <source>
        <tissue evidence="1">Leaves</tissue>
    </source>
</reference>
<evidence type="ECO:0000313" key="2">
    <source>
        <dbReference type="Proteomes" id="UP000516437"/>
    </source>
</evidence>
<proteinExistence type="predicted"/>
<dbReference type="AlphaFoldDB" id="A0A6A1UW73"/>
<protein>
    <submittedName>
        <fullName evidence="1">Uncharacterized protein</fullName>
    </submittedName>
</protein>
<name>A0A6A1UW73_9ROSI</name>
<gene>
    <name evidence="1" type="ORF">CJ030_MR8G000774</name>
</gene>
<comment type="caution">
    <text evidence="1">The sequence shown here is derived from an EMBL/GenBank/DDBJ whole genome shotgun (WGS) entry which is preliminary data.</text>
</comment>
<dbReference type="EMBL" id="RXIC02000026">
    <property type="protein sequence ID" value="KAB1204088.1"/>
    <property type="molecule type" value="Genomic_DNA"/>
</dbReference>